<dbReference type="InterPro" id="IPR011009">
    <property type="entry name" value="Kinase-like_dom_sf"/>
</dbReference>
<feature type="compositionally biased region" description="Polar residues" evidence="4">
    <location>
        <begin position="525"/>
        <end position="540"/>
    </location>
</feature>
<dbReference type="EMBL" id="NHYE01005386">
    <property type="protein sequence ID" value="PPQ73744.1"/>
    <property type="molecule type" value="Genomic_DNA"/>
</dbReference>
<feature type="binding site" evidence="3">
    <location>
        <position position="78"/>
    </location>
    <ligand>
        <name>ATP</name>
        <dbReference type="ChEBI" id="CHEBI:30616"/>
    </ligand>
</feature>
<dbReference type="SMART" id="SM00220">
    <property type="entry name" value="S_TKc"/>
    <property type="match status" value="1"/>
</dbReference>
<dbReference type="InterPro" id="IPR008271">
    <property type="entry name" value="Ser/Thr_kinase_AS"/>
</dbReference>
<keyword evidence="7" id="KW-1185">Reference proteome</keyword>
<gene>
    <name evidence="6" type="ORF">CVT26_011864</name>
</gene>
<feature type="domain" description="Protein kinase" evidence="5">
    <location>
        <begin position="49"/>
        <end position="315"/>
    </location>
</feature>
<dbReference type="Pfam" id="PF00069">
    <property type="entry name" value="Pkinase"/>
    <property type="match status" value="1"/>
</dbReference>
<evidence type="ECO:0000256" key="2">
    <source>
        <dbReference type="ARBA" id="ARBA00022840"/>
    </source>
</evidence>
<dbReference type="Proteomes" id="UP000284706">
    <property type="component" value="Unassembled WGS sequence"/>
</dbReference>
<dbReference type="PROSITE" id="PS00107">
    <property type="entry name" value="PROTEIN_KINASE_ATP"/>
    <property type="match status" value="1"/>
</dbReference>
<reference evidence="6 7" key="1">
    <citation type="journal article" date="2018" name="Evol. Lett.">
        <title>Horizontal gene cluster transfer increased hallucinogenic mushroom diversity.</title>
        <authorList>
            <person name="Reynolds H.T."/>
            <person name="Vijayakumar V."/>
            <person name="Gluck-Thaler E."/>
            <person name="Korotkin H.B."/>
            <person name="Matheny P.B."/>
            <person name="Slot J.C."/>
        </authorList>
    </citation>
    <scope>NUCLEOTIDE SEQUENCE [LARGE SCALE GENOMIC DNA]</scope>
    <source>
        <strain evidence="6 7">SRW20</strain>
    </source>
</reference>
<dbReference type="InParanoid" id="A0A409W5F4"/>
<dbReference type="Gene3D" id="1.10.510.10">
    <property type="entry name" value="Transferase(Phosphotransferase) domain 1"/>
    <property type="match status" value="1"/>
</dbReference>
<name>A0A409W5F4_9AGAR</name>
<evidence type="ECO:0000259" key="5">
    <source>
        <dbReference type="PROSITE" id="PS50011"/>
    </source>
</evidence>
<evidence type="ECO:0000313" key="7">
    <source>
        <dbReference type="Proteomes" id="UP000284706"/>
    </source>
</evidence>
<evidence type="ECO:0000256" key="3">
    <source>
        <dbReference type="PROSITE-ProRule" id="PRU10141"/>
    </source>
</evidence>
<feature type="region of interest" description="Disordered" evidence="4">
    <location>
        <begin position="782"/>
        <end position="813"/>
    </location>
</feature>
<dbReference type="AlphaFoldDB" id="A0A409W5F4"/>
<dbReference type="GO" id="GO:0005524">
    <property type="term" value="F:ATP binding"/>
    <property type="evidence" value="ECO:0007669"/>
    <property type="project" value="UniProtKB-UniRule"/>
</dbReference>
<dbReference type="GO" id="GO:0004674">
    <property type="term" value="F:protein serine/threonine kinase activity"/>
    <property type="evidence" value="ECO:0007669"/>
    <property type="project" value="TreeGrafter"/>
</dbReference>
<dbReference type="InterPro" id="IPR017441">
    <property type="entry name" value="Protein_kinase_ATP_BS"/>
</dbReference>
<evidence type="ECO:0000313" key="6">
    <source>
        <dbReference type="EMBL" id="PPQ73744.1"/>
    </source>
</evidence>
<keyword evidence="1 3" id="KW-0547">Nucleotide-binding</keyword>
<dbReference type="FunFam" id="1.10.510.10:FF:000571">
    <property type="entry name" value="Maternal embryonic leucine zipper kinase"/>
    <property type="match status" value="1"/>
</dbReference>
<dbReference type="InterPro" id="IPR000719">
    <property type="entry name" value="Prot_kinase_dom"/>
</dbReference>
<dbReference type="GO" id="GO:0005737">
    <property type="term" value="C:cytoplasm"/>
    <property type="evidence" value="ECO:0007669"/>
    <property type="project" value="TreeGrafter"/>
</dbReference>
<evidence type="ECO:0000256" key="4">
    <source>
        <dbReference type="SAM" id="MobiDB-lite"/>
    </source>
</evidence>
<dbReference type="OrthoDB" id="193931at2759"/>
<feature type="region of interest" description="Disordered" evidence="4">
    <location>
        <begin position="458"/>
        <end position="508"/>
    </location>
</feature>
<protein>
    <recommendedName>
        <fullName evidence="5">Protein kinase domain-containing protein</fullName>
    </recommendedName>
</protein>
<dbReference type="PROSITE" id="PS50011">
    <property type="entry name" value="PROTEIN_KINASE_DOM"/>
    <property type="match status" value="1"/>
</dbReference>
<organism evidence="6 7">
    <name type="scientific">Gymnopilus dilepis</name>
    <dbReference type="NCBI Taxonomy" id="231916"/>
    <lineage>
        <taxon>Eukaryota</taxon>
        <taxon>Fungi</taxon>
        <taxon>Dikarya</taxon>
        <taxon>Basidiomycota</taxon>
        <taxon>Agaricomycotina</taxon>
        <taxon>Agaricomycetes</taxon>
        <taxon>Agaricomycetidae</taxon>
        <taxon>Agaricales</taxon>
        <taxon>Agaricineae</taxon>
        <taxon>Hymenogastraceae</taxon>
        <taxon>Gymnopilus</taxon>
    </lineage>
</organism>
<evidence type="ECO:0000256" key="1">
    <source>
        <dbReference type="ARBA" id="ARBA00022741"/>
    </source>
</evidence>
<proteinExistence type="predicted"/>
<dbReference type="PANTHER" id="PTHR24346:SF110">
    <property type="entry name" value="NON-SPECIFIC SERINE_THREONINE PROTEIN KINASE"/>
    <property type="match status" value="1"/>
</dbReference>
<dbReference type="PROSITE" id="PS00108">
    <property type="entry name" value="PROTEIN_KINASE_ST"/>
    <property type="match status" value="1"/>
</dbReference>
<feature type="region of interest" description="Disordered" evidence="4">
    <location>
        <begin position="525"/>
        <end position="554"/>
    </location>
</feature>
<comment type="caution">
    <text evidence="6">The sequence shown here is derived from an EMBL/GenBank/DDBJ whole genome shotgun (WGS) entry which is preliminary data.</text>
</comment>
<sequence length="1073" mass="116465">MQKVSDSPPRAPPIKYTAPLGTRWDKEKAAAGGAAAFDLPSDPKTIGPWILGECVGKGASGRVKIAKHRRTGQLAAVKILPVAPLVNSRASLATQQAKSEKQRLGIDREITMMKLMNHPNILRIYDVYEGDKELFLVLEYVEGGELFDFLVNRGRLPPNEALIYFRQIVYGLNYAHTFSIIHRDLKPENILIASLSPPQIKIADWGMAAFAPPSLQLETSCGSPHYASPEIVNGEKYQGNATDIWSCGVILYALLTGRLPFDDKNVRNLLTKVKSGKYDMPSWIDPLAKDLLSKMLIVDVSQRITIPEILAHPWLVSHTAIPFTAMDGATFTLLTPPLPPSPSILARPITSPDLIDYELFSSLRIIWGRHSDPEGESIKRDLCAPAGKGIHAKAFYFLLGKYREEAYRNRTDDGQRDSQITLAGAPIDLESLKFNLDWETERDISVGPRKYQIPQRVFSTPQSHSAPYPPSLSADPAPGIGSRKRTFTDGSIPTKDRSDSSHGPRLSMKAGGEAWLKAQGQVQRASTSGIPVSNHTSGHPKSSMGAGRGGPRPFPPRRGFTHSLMGDCQIQKNDGVGGTAIGFSQHLQQLQTKTAASVSTQRPKSSAVLDSAFIESENRPLLSSSPATSLDHGRPFSPVLSPNSSMVVDNADVHLPLLTAPKIDNPHLQRTMDDITQRVNELVQAVTQAPSGLGKDILPISTRDPKAATRQTLGGHAQIFDDKENQSLDEEGWSHVTAETDRSGGLGLGVPVNVNLTLEREVARDVLMSSTNHNTAANTLAVAMSPSRVRKEKDKKARPPPLELPSGAGRRSTTLGMLGSPITLSSPLHSAPPTGANRILASPVVGEFKGWFSNLFNWKHSNAHGGVLYSGEDVHQTRSNVARILDGLGITLATSSAGMYHPDLAEILFCRLEQPRTDPATGISLKNVRFRVEFRGQNAAGSLTEPQGMLSPTVDENSPYLVSSPNSSQLVTPTFGNASRSRASILLGRGSSQFSGTPLTSPVPGPLPLQAKWDLPPGCACVIVFVHEKGSMSTFRAVWRRLKEEYGSTGATYPCFSPAMPPTPYTENHRMPV</sequence>
<dbReference type="GO" id="GO:0035556">
    <property type="term" value="P:intracellular signal transduction"/>
    <property type="evidence" value="ECO:0007669"/>
    <property type="project" value="TreeGrafter"/>
</dbReference>
<accession>A0A409W5F4</accession>
<dbReference type="SUPFAM" id="SSF56112">
    <property type="entry name" value="Protein kinase-like (PK-like)"/>
    <property type="match status" value="1"/>
</dbReference>
<keyword evidence="2 3" id="KW-0067">ATP-binding</keyword>
<dbReference type="STRING" id="231916.A0A409W5F4"/>
<dbReference type="PANTHER" id="PTHR24346">
    <property type="entry name" value="MAP/MICROTUBULE AFFINITY-REGULATING KINASE"/>
    <property type="match status" value="1"/>
</dbReference>